<dbReference type="AlphaFoldDB" id="A0A3G2L861"/>
<sequence>MNTIEKNIRNTGKRVIFTDFYDTLVHRKVHPNYTLRIWAKILTRELGLEINPELLFQIRRDSLHYVSKRENKNSLELEYNFVVEEVYKRLFNNNLLRKIDYTVFYELYKKADILSEITVQFKNEQLIQALYNLKNEGYKIYLISDFYLSKEIIAEIIQQHQFADLFEDLFVSSSESSCKENGSLYSYVLNQLNIDPEQVVMIGDNKKSDYDNALAKNIASIHLKHTFHKLRNKKGLFGNDFDEFANACQGVERKCTKSKFVFSEYILHFYFFTERLYLQARKQNINNLFFLAREGHFLKQLFDQYQEMNGFEKENRIKTHYLKASRQSATQLALQPLKDEKFASLMKKFGSMSFNDFLDWFPFSDQTKNQIKNEIAIPQDEVHARFFESEALDLLKSNPTFTNAYEDSRLYQREAFINYVDSFEVDINSEGLHLVDVGWGGTMQEALFNHFEQKIPVTGFYLGLKEIYNIQKGTKRYGLNFSIYPNKTFSDDILMANGQLYEQLLAAPHGSTLYYNKNAESPTVEFHDENEKFVYEEYVGPIQEFMLEKFQELFKVLRPIDYDQEMAQDYMTDMALRIGIFSTKKRIKFVRQISKGFYQNVGANKVGITYDPTQLKTSKTTLFKRFITSPEKVFRYIVKLKPFLYSKGLYWASKPIDLIYYYIKVNLWAKKKWLSKGLIP</sequence>
<dbReference type="PANTHER" id="PTHR46470">
    <property type="entry name" value="N-ACYLNEURAMINATE-9-PHOSPHATASE"/>
    <property type="match status" value="1"/>
</dbReference>
<comment type="cofactor">
    <cofactor evidence="1">
        <name>Mg(2+)</name>
        <dbReference type="ChEBI" id="CHEBI:18420"/>
    </cofactor>
</comment>
<name>A0A3G2L861_9FLAO</name>
<keyword evidence="6" id="KW-1185">Reference proteome</keyword>
<dbReference type="NCBIfam" id="TIGR01549">
    <property type="entry name" value="HAD-SF-IA-v1"/>
    <property type="match status" value="1"/>
</dbReference>
<accession>A0A3G2L861</accession>
<evidence type="ECO:0000256" key="4">
    <source>
        <dbReference type="ARBA" id="ARBA00022842"/>
    </source>
</evidence>
<evidence type="ECO:0000256" key="1">
    <source>
        <dbReference type="ARBA" id="ARBA00001946"/>
    </source>
</evidence>
<dbReference type="InterPro" id="IPR036412">
    <property type="entry name" value="HAD-like_sf"/>
</dbReference>
<dbReference type="GO" id="GO:0044281">
    <property type="term" value="P:small molecule metabolic process"/>
    <property type="evidence" value="ECO:0007669"/>
    <property type="project" value="UniProtKB-ARBA"/>
</dbReference>
<dbReference type="KEGG" id="emar:D1013_14205"/>
<keyword evidence="4" id="KW-0460">Magnesium</keyword>
<dbReference type="SUPFAM" id="SSF56784">
    <property type="entry name" value="HAD-like"/>
    <property type="match status" value="1"/>
</dbReference>
<evidence type="ECO:0000256" key="2">
    <source>
        <dbReference type="ARBA" id="ARBA00022723"/>
    </source>
</evidence>
<evidence type="ECO:0000313" key="5">
    <source>
        <dbReference type="EMBL" id="AYN68452.1"/>
    </source>
</evidence>
<dbReference type="CDD" id="cd01427">
    <property type="entry name" value="HAD_like"/>
    <property type="match status" value="1"/>
</dbReference>
<dbReference type="InterPro" id="IPR051400">
    <property type="entry name" value="HAD-like_hydrolase"/>
</dbReference>
<proteinExistence type="predicted"/>
<keyword evidence="2" id="KW-0479">Metal-binding</keyword>
<dbReference type="InterPro" id="IPR023214">
    <property type="entry name" value="HAD_sf"/>
</dbReference>
<dbReference type="OrthoDB" id="9816564at2"/>
<evidence type="ECO:0000313" key="6">
    <source>
        <dbReference type="Proteomes" id="UP000276309"/>
    </source>
</evidence>
<evidence type="ECO:0000256" key="3">
    <source>
        <dbReference type="ARBA" id="ARBA00022801"/>
    </source>
</evidence>
<dbReference type="Gene3D" id="3.40.50.1000">
    <property type="entry name" value="HAD superfamily/HAD-like"/>
    <property type="match status" value="1"/>
</dbReference>
<keyword evidence="3 5" id="KW-0378">Hydrolase</keyword>
<dbReference type="Pfam" id="PF00702">
    <property type="entry name" value="Hydrolase"/>
    <property type="match status" value="1"/>
</dbReference>
<reference evidence="5 6" key="1">
    <citation type="submission" date="2018-08" db="EMBL/GenBank/DDBJ databases">
        <title>The reduced genetic potential of extracellular carbohydrate catabolism in Euzebyella marina RN62, a Flavobacteriia bacterium isolated from the hadal water.</title>
        <authorList>
            <person name="Xue C."/>
        </authorList>
    </citation>
    <scope>NUCLEOTIDE SEQUENCE [LARGE SCALE GENOMIC DNA]</scope>
    <source>
        <strain evidence="5 6">RN62</strain>
    </source>
</reference>
<gene>
    <name evidence="5" type="ORF">D1013_14205</name>
</gene>
<dbReference type="Proteomes" id="UP000276309">
    <property type="component" value="Chromosome"/>
</dbReference>
<dbReference type="InterPro" id="IPR006439">
    <property type="entry name" value="HAD-SF_hydro_IA"/>
</dbReference>
<protein>
    <submittedName>
        <fullName evidence="5">HAD family hydrolase</fullName>
    </submittedName>
</protein>
<dbReference type="GO" id="GO:0016791">
    <property type="term" value="F:phosphatase activity"/>
    <property type="evidence" value="ECO:0007669"/>
    <property type="project" value="TreeGrafter"/>
</dbReference>
<dbReference type="RefSeq" id="WP_121849465.1">
    <property type="nucleotide sequence ID" value="NZ_CP032050.1"/>
</dbReference>
<dbReference type="PANTHER" id="PTHR46470:SF2">
    <property type="entry name" value="GLYCERALDEHYDE 3-PHOSPHATE PHOSPHATASE"/>
    <property type="match status" value="1"/>
</dbReference>
<dbReference type="EMBL" id="CP032050">
    <property type="protein sequence ID" value="AYN68452.1"/>
    <property type="molecule type" value="Genomic_DNA"/>
</dbReference>
<organism evidence="5 6">
    <name type="scientific">Euzebyella marina</name>
    <dbReference type="NCBI Taxonomy" id="1761453"/>
    <lineage>
        <taxon>Bacteria</taxon>
        <taxon>Pseudomonadati</taxon>
        <taxon>Bacteroidota</taxon>
        <taxon>Flavobacteriia</taxon>
        <taxon>Flavobacteriales</taxon>
        <taxon>Flavobacteriaceae</taxon>
        <taxon>Euzebyella</taxon>
    </lineage>
</organism>
<dbReference type="GO" id="GO:0046872">
    <property type="term" value="F:metal ion binding"/>
    <property type="evidence" value="ECO:0007669"/>
    <property type="project" value="UniProtKB-KW"/>
</dbReference>